<feature type="repeat" description="TPR" evidence="4">
    <location>
        <begin position="180"/>
        <end position="213"/>
    </location>
</feature>
<proteinExistence type="evidence at transcript level"/>
<feature type="repeat" description="TPR" evidence="4">
    <location>
        <begin position="113"/>
        <end position="146"/>
    </location>
</feature>
<evidence type="ECO:0000256" key="4">
    <source>
        <dbReference type="PROSITE-ProRule" id="PRU00339"/>
    </source>
</evidence>
<dbReference type="InterPro" id="IPR019734">
    <property type="entry name" value="TPR_rpt"/>
</dbReference>
<feature type="repeat" description="TPR" evidence="4">
    <location>
        <begin position="316"/>
        <end position="349"/>
    </location>
</feature>
<protein>
    <submittedName>
        <fullName evidence="7">Bardet-Biedl syndrome 4 protein</fullName>
    </submittedName>
</protein>
<comment type="similarity">
    <text evidence="3">Belongs to the BBS4 family.</text>
</comment>
<feature type="coiled-coil region" evidence="5">
    <location>
        <begin position="449"/>
        <end position="491"/>
    </location>
</feature>
<dbReference type="EMBL" id="HAAD01001656">
    <property type="protein sequence ID" value="CDG67888.1"/>
    <property type="molecule type" value="mRNA"/>
</dbReference>
<dbReference type="GO" id="GO:0060271">
    <property type="term" value="P:cilium assembly"/>
    <property type="evidence" value="ECO:0007669"/>
    <property type="project" value="TreeGrafter"/>
</dbReference>
<keyword evidence="2 4" id="KW-0802">TPR repeat</keyword>
<sequence>MVSESGIKPNSSNEPLERTDEKHKAETLKGVREKRGKAPEIHVFERKNWLIHLHYIRKEYESCKALIKEVLLESDTMCEYPLYVQALILREEGNIQEALEVFQMCQKINQTNVENWKQVARCLFLLGRHKMSLSVYEEGLKLSPKDWEIVHNMGVCYYYLNNTKKAKELFDQCLLLARHDITYIMLGKCFLKENDIDGALHVFLKAQEFSPESPEIMTTLGLLYLKMNEPAKAFDKFGSALVHDPCNVDAVLGIGAMIQQKDDFDVAQTKYKIAATEIPMSPFLWNNIGMCFFGKKKYVAAVSCLKRAAYLAPFEWSILYNLGLVHLTLQQYASAFHYLKAGITIQPKNGLLFMLLAVTLTYLNAADDAKQAYEQSILYSKNDPFVHLNYAVLLNKMGDQRTSAKQLSFFKKVASDVTDQEAIKEIRLDKIEKEVDTNKSKVLSIENDLRDFKESLNFQERSIKEKLNQITKRYEKEINNLNKKTLDLENRSHRNNLRMDGIYEKPNENWAECENVMKDMFKKQRKISNDIIIERAHRIGQPKKDKKPRTIVLKLLNL</sequence>
<evidence type="ECO:0000256" key="6">
    <source>
        <dbReference type="SAM" id="MobiDB-lite"/>
    </source>
</evidence>
<evidence type="ECO:0000256" key="3">
    <source>
        <dbReference type="ARBA" id="ARBA00023778"/>
    </source>
</evidence>
<dbReference type="GO" id="GO:0061512">
    <property type="term" value="P:protein localization to cilium"/>
    <property type="evidence" value="ECO:0007669"/>
    <property type="project" value="TreeGrafter"/>
</dbReference>
<gene>
    <name evidence="7" type="primary">BBS4</name>
</gene>
<dbReference type="OrthoDB" id="5984918at2759"/>
<organism evidence="7">
    <name type="scientific">Hydra vulgaris</name>
    <name type="common">Hydra</name>
    <name type="synonym">Hydra attenuata</name>
    <dbReference type="NCBI Taxonomy" id="6087"/>
    <lineage>
        <taxon>Eukaryota</taxon>
        <taxon>Metazoa</taxon>
        <taxon>Cnidaria</taxon>
        <taxon>Hydrozoa</taxon>
        <taxon>Hydroidolina</taxon>
        <taxon>Anthoathecata</taxon>
        <taxon>Aplanulata</taxon>
        <taxon>Hydridae</taxon>
        <taxon>Hydra</taxon>
    </lineage>
</organism>
<name>T2M6H1_HYDVU</name>
<dbReference type="SMART" id="SM00028">
    <property type="entry name" value="TPR"/>
    <property type="match status" value="8"/>
</dbReference>
<keyword evidence="1" id="KW-0677">Repeat</keyword>
<dbReference type="SUPFAM" id="SSF48452">
    <property type="entry name" value="TPR-like"/>
    <property type="match status" value="2"/>
</dbReference>
<evidence type="ECO:0000313" key="7">
    <source>
        <dbReference type="EMBL" id="CDG67888.1"/>
    </source>
</evidence>
<dbReference type="InterPro" id="IPR011990">
    <property type="entry name" value="TPR-like_helical_dom_sf"/>
</dbReference>
<evidence type="ECO:0000256" key="2">
    <source>
        <dbReference type="ARBA" id="ARBA00022803"/>
    </source>
</evidence>
<reference evidence="7" key="1">
    <citation type="journal article" date="2013" name="Genome Biol. Evol.">
        <title>Punctuated emergences of genetic and phenotypic innovations in eumetazoan, bilaterian, euteleostome, and hominidae ancestors.</title>
        <authorList>
            <person name="Wenger Y."/>
            <person name="Galliot B."/>
        </authorList>
    </citation>
    <scope>NUCLEOTIDE SEQUENCE</scope>
    <source>
        <tissue evidence="7">Whole animals</tissue>
    </source>
</reference>
<feature type="compositionally biased region" description="Basic and acidic residues" evidence="6">
    <location>
        <begin position="15"/>
        <end position="31"/>
    </location>
</feature>
<evidence type="ECO:0000256" key="1">
    <source>
        <dbReference type="ARBA" id="ARBA00022737"/>
    </source>
</evidence>
<feature type="repeat" description="TPR" evidence="4">
    <location>
        <begin position="214"/>
        <end position="247"/>
    </location>
</feature>
<dbReference type="GO" id="GO:0036064">
    <property type="term" value="C:ciliary basal body"/>
    <property type="evidence" value="ECO:0007669"/>
    <property type="project" value="TreeGrafter"/>
</dbReference>
<feature type="region of interest" description="Disordered" evidence="6">
    <location>
        <begin position="1"/>
        <end position="31"/>
    </location>
</feature>
<dbReference type="AlphaFoldDB" id="T2M6H1"/>
<dbReference type="Gene3D" id="3.30.70.1820">
    <property type="entry name" value="L1 transposable element, RRM domain"/>
    <property type="match status" value="1"/>
</dbReference>
<dbReference type="PANTHER" id="PTHR44186">
    <property type="match status" value="1"/>
</dbReference>
<dbReference type="PANTHER" id="PTHR44186:SF1">
    <property type="entry name" value="BARDET-BIEDL SYNDROME 4 PROTEIN"/>
    <property type="match status" value="1"/>
</dbReference>
<dbReference type="Pfam" id="PF13181">
    <property type="entry name" value="TPR_8"/>
    <property type="match status" value="3"/>
</dbReference>
<dbReference type="Gene3D" id="1.25.40.10">
    <property type="entry name" value="Tetratricopeptide repeat domain"/>
    <property type="match status" value="3"/>
</dbReference>
<accession>T2M6H1</accession>
<dbReference type="PROSITE" id="PS50005">
    <property type="entry name" value="TPR"/>
    <property type="match status" value="4"/>
</dbReference>
<evidence type="ECO:0000256" key="5">
    <source>
        <dbReference type="SAM" id="Coils"/>
    </source>
</evidence>
<keyword evidence="5" id="KW-0175">Coiled coil</keyword>